<feature type="transmembrane region" description="Helical" evidence="1">
    <location>
        <begin position="6"/>
        <end position="23"/>
    </location>
</feature>
<protein>
    <submittedName>
        <fullName evidence="2">Uncharacterized protein</fullName>
    </submittedName>
</protein>
<evidence type="ECO:0000256" key="1">
    <source>
        <dbReference type="SAM" id="Phobius"/>
    </source>
</evidence>
<reference evidence="2" key="1">
    <citation type="journal article" date="2020" name="Nature">
        <title>Giant virus diversity and host interactions through global metagenomics.</title>
        <authorList>
            <person name="Schulz F."/>
            <person name="Roux S."/>
            <person name="Paez-Espino D."/>
            <person name="Jungbluth S."/>
            <person name="Walsh D.A."/>
            <person name="Denef V.J."/>
            <person name="McMahon K.D."/>
            <person name="Konstantinidis K.T."/>
            <person name="Eloe-Fadrosh E.A."/>
            <person name="Kyrpides N.C."/>
            <person name="Woyke T."/>
        </authorList>
    </citation>
    <scope>NUCLEOTIDE SEQUENCE</scope>
    <source>
        <strain evidence="2">GVMAG-M-3300020192-26</strain>
    </source>
</reference>
<evidence type="ECO:0000313" key="2">
    <source>
        <dbReference type="EMBL" id="QHT00270.1"/>
    </source>
</evidence>
<sequence length="45" mass="5257">MANQSIYILSILFLFAGIIVCLYEQDDDAHLQRVEEERLQKLLTC</sequence>
<keyword evidence="1" id="KW-0472">Membrane</keyword>
<keyword evidence="1" id="KW-0812">Transmembrane</keyword>
<accession>A0A6C0C8Y3</accession>
<keyword evidence="1" id="KW-1133">Transmembrane helix</keyword>
<dbReference type="EMBL" id="MN739354">
    <property type="protein sequence ID" value="QHT00270.1"/>
    <property type="molecule type" value="Genomic_DNA"/>
</dbReference>
<name>A0A6C0C8Y3_9ZZZZ</name>
<dbReference type="AlphaFoldDB" id="A0A6C0C8Y3"/>
<proteinExistence type="predicted"/>
<organism evidence="2">
    <name type="scientific">viral metagenome</name>
    <dbReference type="NCBI Taxonomy" id="1070528"/>
    <lineage>
        <taxon>unclassified sequences</taxon>
        <taxon>metagenomes</taxon>
        <taxon>organismal metagenomes</taxon>
    </lineage>
</organism>